<protein>
    <submittedName>
        <fullName evidence="2">Uncharacterized protein</fullName>
    </submittedName>
</protein>
<name>A0A7W7T5X6_9PSEU</name>
<feature type="transmembrane region" description="Helical" evidence="1">
    <location>
        <begin position="76"/>
        <end position="98"/>
    </location>
</feature>
<keyword evidence="1" id="KW-0472">Membrane</keyword>
<dbReference type="AlphaFoldDB" id="A0A7W7T5X6"/>
<dbReference type="EMBL" id="JACHJS010000001">
    <property type="protein sequence ID" value="MBB4965850.1"/>
    <property type="molecule type" value="Genomic_DNA"/>
</dbReference>
<comment type="caution">
    <text evidence="2">The sequence shown here is derived from an EMBL/GenBank/DDBJ whole genome shotgun (WGS) entry which is preliminary data.</text>
</comment>
<sequence length="238" mass="25387">MTPLERRYRRLLRVLPADYRADREEEMVATLLDDRTDELDREHGWPGWGEFAATVALSVRVRFAAGTRIGGVARTVALVGLLGQVVLAAQSLTVASLVEGARPLPWFDIAAVVAFAALVTGRRTTARVAATLGAAVSLVPVVTALVRAEPGWLAVVFAVPSLITAVAMHVGHHREAPLPEPVRWWWAAATAVVLAVAATVPDPGAAWQFPAAWLLTLVAVAVVRPRVTLSPVPGSPTR</sequence>
<proteinExistence type="predicted"/>
<feature type="transmembrane region" description="Helical" evidence="1">
    <location>
        <begin position="104"/>
        <end position="121"/>
    </location>
</feature>
<reference evidence="2 3" key="1">
    <citation type="submission" date="2020-08" db="EMBL/GenBank/DDBJ databases">
        <title>Sequencing the genomes of 1000 actinobacteria strains.</title>
        <authorList>
            <person name="Klenk H.-P."/>
        </authorList>
    </citation>
    <scope>NUCLEOTIDE SEQUENCE [LARGE SCALE GENOMIC DNA]</scope>
    <source>
        <strain evidence="2 3">DSM 45084</strain>
    </source>
</reference>
<keyword evidence="3" id="KW-1185">Reference proteome</keyword>
<keyword evidence="1" id="KW-0812">Transmembrane</keyword>
<organism evidence="2 3">
    <name type="scientific">Saccharothrix violaceirubra</name>
    <dbReference type="NCBI Taxonomy" id="413306"/>
    <lineage>
        <taxon>Bacteria</taxon>
        <taxon>Bacillati</taxon>
        <taxon>Actinomycetota</taxon>
        <taxon>Actinomycetes</taxon>
        <taxon>Pseudonocardiales</taxon>
        <taxon>Pseudonocardiaceae</taxon>
        <taxon>Saccharothrix</taxon>
    </lineage>
</organism>
<gene>
    <name evidence="2" type="ORF">F4559_003209</name>
</gene>
<feature type="transmembrane region" description="Helical" evidence="1">
    <location>
        <begin position="152"/>
        <end position="170"/>
    </location>
</feature>
<keyword evidence="1" id="KW-1133">Transmembrane helix</keyword>
<feature type="transmembrane region" description="Helical" evidence="1">
    <location>
        <begin position="128"/>
        <end position="146"/>
    </location>
</feature>
<dbReference type="Proteomes" id="UP000542674">
    <property type="component" value="Unassembled WGS sequence"/>
</dbReference>
<evidence type="ECO:0000313" key="2">
    <source>
        <dbReference type="EMBL" id="MBB4965850.1"/>
    </source>
</evidence>
<evidence type="ECO:0000256" key="1">
    <source>
        <dbReference type="SAM" id="Phobius"/>
    </source>
</evidence>
<dbReference type="RefSeq" id="WP_184669552.1">
    <property type="nucleotide sequence ID" value="NZ_BAABAI010000038.1"/>
</dbReference>
<accession>A0A7W7T5X6</accession>
<evidence type="ECO:0000313" key="3">
    <source>
        <dbReference type="Proteomes" id="UP000542674"/>
    </source>
</evidence>
<feature type="transmembrane region" description="Helical" evidence="1">
    <location>
        <begin position="206"/>
        <end position="223"/>
    </location>
</feature>
<feature type="transmembrane region" description="Helical" evidence="1">
    <location>
        <begin position="182"/>
        <end position="200"/>
    </location>
</feature>